<evidence type="ECO:0000313" key="3">
    <source>
        <dbReference type="EMBL" id="KAL2045037.1"/>
    </source>
</evidence>
<reference evidence="3 4" key="1">
    <citation type="submission" date="2024-09" db="EMBL/GenBank/DDBJ databases">
        <title>Rethinking Asexuality: The Enigmatic Case of Functional Sexual Genes in Lepraria (Stereocaulaceae).</title>
        <authorList>
            <person name="Doellman M."/>
            <person name="Sun Y."/>
            <person name="Barcenas-Pena A."/>
            <person name="Lumbsch H.T."/>
            <person name="Grewe F."/>
        </authorList>
    </citation>
    <scope>NUCLEOTIDE SEQUENCE [LARGE SCALE GENOMIC DNA]</scope>
    <source>
        <strain evidence="3 4">Mercado 3170</strain>
    </source>
</reference>
<dbReference type="EMBL" id="JBEFKJ010000008">
    <property type="protein sequence ID" value="KAL2045037.1"/>
    <property type="molecule type" value="Genomic_DNA"/>
</dbReference>
<dbReference type="InterPro" id="IPR052575">
    <property type="entry name" value="SSU_processome_comp_20"/>
</dbReference>
<accession>A0ABR4AGX5</accession>
<dbReference type="PANTHER" id="PTHR17695:SF11">
    <property type="entry name" value="SMALL SUBUNIT PROCESSOME COMPONENT 20 HOMOLOG"/>
    <property type="match status" value="1"/>
</dbReference>
<keyword evidence="4" id="KW-1185">Reference proteome</keyword>
<sequence length="1174" mass="132193">MAALSSGKKARPRKLVKGGTTSTRKHRFEPFNQRIAKLNVDPIRRRRRDEVKEDELQASSSYFRVSLDRWQDLNLSGTFTNFVGEVEPLCSSLPQLLHYSQRIFDILASNIEKRDAVSLEPLLDLLSNFAHDLGVRFERHFSRAVTLVVSVAAKHVAVEVIEWSFTCLAWLFKYLSRLLVPNLQPVFAMMAPLLGREPQKFHTTRFAAEAMSFLVRRAATVYAKDSRPLNIIIGAIRDDVLRSSESEMKGSQLQLYQHGLMTLLLNAMKGIDRKLHSVGPSIYRCIIEYLFALDQDHYNVYADIVYGVTVALIHHSDAENFQPLQEIIIEQIHGLDTNSPVSSVIHCGNLLLLIATVRKGTRVQNWVSILSSLTELLNLCKTSSNEAIAAIYKAAAVVLQSSPLDLVLPKFRMAMNTIASEHLAPRFLPFCNYFCDLGRERFQELLLPYFSKFVVAQWQKYEAELCVSVPKVMGANTHKKLMCPTPWQDKIVKSFEEAMNHEDYLAQCNNYLELMDHLSIAPRTVDHIMDILSEMVHRDLLSSSHATSTGSFTLGTVLKRVLQSSPDRVTDFLASWTLICKQASYYAMLPSFLEAVLHLVKFSKIPLETTESMIHALVENLHCNSHSLRDLSLRILDALYANKYVKHADILATALAIESNPLDLQSARIISMHARKLGSQYELASSNEWLQKAIPHFCFGMLTYKLSQAWDDAVAAMKQICETKVGEEMVSALAFRWLEESVPRLEDKASSASTQIYNGPLSDFECSNLVHVKSLVNHDVEEIEAAAANLQSKYVATHSGQQYRVINAPALALRVLSAIPTVAEKRSRCLVPMFLSWAADNEEFTETPTEDAEDASLLTAREALQRFGRKDKKTMLDLFGSFRNPKVLYRSSQVFDALQRLLTNGNVEIQRSALRVLSTWNIEGIQPYQENLMNILDDARFRDEISTFLHVEDQSSVVHEDHRGQLIPVMLRLLYGRMIAGSGSSKSQTVIRKAVLQALSRLDEAHLQTFVHIALGNLGDVRPIKENRLDEEVIAREYVSIRKQVGLVNMMKDMLEVLGSRLGPFAQSLANAVLYCMVRAARSLYTQRDGVEPGPEPGAQVSLLKVVRQTGLQCLNLLYRSCPIESVQLYVPAIFAEILTPRLGKLPIETAQSVSGILQLFSTWASSEDTVVFF</sequence>
<name>A0ABR4AGX5_9LECA</name>
<evidence type="ECO:0000256" key="1">
    <source>
        <dbReference type="SAM" id="MobiDB-lite"/>
    </source>
</evidence>
<comment type="caution">
    <text evidence="3">The sequence shown here is derived from an EMBL/GenBank/DDBJ whole genome shotgun (WGS) entry which is preliminary data.</text>
</comment>
<dbReference type="InterPro" id="IPR011430">
    <property type="entry name" value="UTP20_N"/>
</dbReference>
<proteinExistence type="predicted"/>
<dbReference type="InterPro" id="IPR016024">
    <property type="entry name" value="ARM-type_fold"/>
</dbReference>
<dbReference type="PANTHER" id="PTHR17695">
    <property type="entry name" value="SMALL SUBUNIT PROCESSOME COMPONENT 20 HOMOLOG"/>
    <property type="match status" value="1"/>
</dbReference>
<dbReference type="SUPFAM" id="SSF48371">
    <property type="entry name" value="ARM repeat"/>
    <property type="match status" value="2"/>
</dbReference>
<feature type="region of interest" description="Disordered" evidence="1">
    <location>
        <begin position="1"/>
        <end position="27"/>
    </location>
</feature>
<dbReference type="Proteomes" id="UP001590950">
    <property type="component" value="Unassembled WGS sequence"/>
</dbReference>
<protein>
    <recommendedName>
        <fullName evidence="2">U3 small nucleolar RNA-associated protein 20 N-terminal domain-containing protein</fullName>
    </recommendedName>
</protein>
<feature type="domain" description="U3 small nucleolar RNA-associated protein 20 N-terminal" evidence="2">
    <location>
        <begin position="868"/>
        <end position="1174"/>
    </location>
</feature>
<gene>
    <name evidence="3" type="ORF">N7G274_002812</name>
</gene>
<dbReference type="Pfam" id="PF07539">
    <property type="entry name" value="UTP20_N"/>
    <property type="match status" value="1"/>
</dbReference>
<evidence type="ECO:0000313" key="4">
    <source>
        <dbReference type="Proteomes" id="UP001590950"/>
    </source>
</evidence>
<organism evidence="3 4">
    <name type="scientific">Stereocaulon virgatum</name>
    <dbReference type="NCBI Taxonomy" id="373712"/>
    <lineage>
        <taxon>Eukaryota</taxon>
        <taxon>Fungi</taxon>
        <taxon>Dikarya</taxon>
        <taxon>Ascomycota</taxon>
        <taxon>Pezizomycotina</taxon>
        <taxon>Lecanoromycetes</taxon>
        <taxon>OSLEUM clade</taxon>
        <taxon>Lecanoromycetidae</taxon>
        <taxon>Lecanorales</taxon>
        <taxon>Lecanorineae</taxon>
        <taxon>Stereocaulaceae</taxon>
        <taxon>Stereocaulon</taxon>
    </lineage>
</organism>
<evidence type="ECO:0000259" key="2">
    <source>
        <dbReference type="Pfam" id="PF07539"/>
    </source>
</evidence>